<comment type="caution">
    <text evidence="9">The sequence shown here is derived from an EMBL/GenBank/DDBJ whole genome shotgun (WGS) entry which is preliminary data.</text>
</comment>
<evidence type="ECO:0000256" key="7">
    <source>
        <dbReference type="PIRSR" id="PIRSR000446-1"/>
    </source>
</evidence>
<dbReference type="EC" id="2.3.1.39" evidence="1 6"/>
<organism evidence="9 10">
    <name type="scientific">Candidatus Bilophila faecipullorum</name>
    <dbReference type="NCBI Taxonomy" id="2838482"/>
    <lineage>
        <taxon>Bacteria</taxon>
        <taxon>Pseudomonadati</taxon>
        <taxon>Thermodesulfobacteriota</taxon>
        <taxon>Desulfovibrionia</taxon>
        <taxon>Desulfovibrionales</taxon>
        <taxon>Desulfovibrionaceae</taxon>
        <taxon>Bilophila</taxon>
    </lineage>
</organism>
<dbReference type="Gene3D" id="3.30.70.250">
    <property type="entry name" value="Malonyl-CoA ACP transacylase, ACP-binding"/>
    <property type="match status" value="1"/>
</dbReference>
<dbReference type="Gene3D" id="3.40.366.10">
    <property type="entry name" value="Malonyl-Coenzyme A Acyl Carrier Protein, domain 2"/>
    <property type="match status" value="1"/>
</dbReference>
<reference evidence="9" key="2">
    <citation type="submission" date="2021-04" db="EMBL/GenBank/DDBJ databases">
        <authorList>
            <person name="Gilroy R."/>
        </authorList>
    </citation>
    <scope>NUCLEOTIDE SEQUENCE</scope>
    <source>
        <strain evidence="9">ChiSxjej5B17-1746</strain>
    </source>
</reference>
<dbReference type="GO" id="GO:0006633">
    <property type="term" value="P:fatty acid biosynthetic process"/>
    <property type="evidence" value="ECO:0007669"/>
    <property type="project" value="TreeGrafter"/>
</dbReference>
<dbReference type="GO" id="GO:0005829">
    <property type="term" value="C:cytosol"/>
    <property type="evidence" value="ECO:0007669"/>
    <property type="project" value="TreeGrafter"/>
</dbReference>
<dbReference type="PANTHER" id="PTHR42681:SF1">
    <property type="entry name" value="MALONYL-COA-ACYL CARRIER PROTEIN TRANSACYLASE, MITOCHONDRIAL"/>
    <property type="match status" value="1"/>
</dbReference>
<keyword evidence="4 6" id="KW-0012">Acyltransferase</keyword>
<evidence type="ECO:0000256" key="2">
    <source>
        <dbReference type="ARBA" id="ARBA00018953"/>
    </source>
</evidence>
<evidence type="ECO:0000256" key="1">
    <source>
        <dbReference type="ARBA" id="ARBA00013258"/>
    </source>
</evidence>
<dbReference type="PIRSF" id="PIRSF000446">
    <property type="entry name" value="Mct"/>
    <property type="match status" value="1"/>
</dbReference>
<dbReference type="NCBIfam" id="TIGR00128">
    <property type="entry name" value="fabD"/>
    <property type="match status" value="1"/>
</dbReference>
<evidence type="ECO:0000259" key="8">
    <source>
        <dbReference type="SMART" id="SM00827"/>
    </source>
</evidence>
<sequence>MSLSLPTALLFPGQGSQEPGMGRDVAEYASEAMDLWKKAEKISGLPLRAVYWESEDAALMADTRHLQPALTVVNMSLWMTLASKLSPTCAAGHSLGEYSALAAARALSPESVLELVSLRGRLMADADPEGKGAMAAILKLSRETVADVARAAAEATGETLIVANFNTPAQFVISGTKAAVEAALRLVKEKKGRAVPLPVSGAFHSPLMASAAQELATALKRMTWSRPTFPVYSNVTGKAVSDGESLRELAAVQMTSSVLWIDTIANQWRDGVRTWLEVGPKGTLSRMVKPILDAIPTEGEVSILTAGSLETARGLDVA</sequence>
<name>A0A9D1U9M9_9BACT</name>
<evidence type="ECO:0000256" key="5">
    <source>
        <dbReference type="ARBA" id="ARBA00048462"/>
    </source>
</evidence>
<dbReference type="InterPro" id="IPR001227">
    <property type="entry name" value="Ac_transferase_dom_sf"/>
</dbReference>
<evidence type="ECO:0000256" key="3">
    <source>
        <dbReference type="ARBA" id="ARBA00022679"/>
    </source>
</evidence>
<dbReference type="InterPro" id="IPR004410">
    <property type="entry name" value="Malonyl_CoA-ACP_transAc_FabD"/>
</dbReference>
<dbReference type="InterPro" id="IPR050858">
    <property type="entry name" value="Mal-CoA-ACP_Trans/PKS_FabD"/>
</dbReference>
<dbReference type="Proteomes" id="UP000824264">
    <property type="component" value="Unassembled WGS sequence"/>
</dbReference>
<feature type="domain" description="Malonyl-CoA:ACP transacylase (MAT)" evidence="8">
    <location>
        <begin position="10"/>
        <end position="308"/>
    </location>
</feature>
<protein>
    <recommendedName>
        <fullName evidence="2 6">Malonyl CoA-acyl carrier protein transacylase</fullName>
        <ecNumber evidence="1 6">2.3.1.39</ecNumber>
    </recommendedName>
</protein>
<comment type="similarity">
    <text evidence="6">Belongs to the fabD family.</text>
</comment>
<feature type="active site" evidence="7">
    <location>
        <position position="94"/>
    </location>
</feature>
<evidence type="ECO:0000256" key="4">
    <source>
        <dbReference type="ARBA" id="ARBA00023315"/>
    </source>
</evidence>
<dbReference type="InterPro" id="IPR016035">
    <property type="entry name" value="Acyl_Trfase/lysoPLipase"/>
</dbReference>
<evidence type="ECO:0000313" key="10">
    <source>
        <dbReference type="Proteomes" id="UP000824264"/>
    </source>
</evidence>
<dbReference type="InterPro" id="IPR024925">
    <property type="entry name" value="Malonyl_CoA-ACP_transAc"/>
</dbReference>
<proteinExistence type="inferred from homology"/>
<keyword evidence="3 6" id="KW-0808">Transferase</keyword>
<dbReference type="FunFam" id="3.30.70.250:FF:000001">
    <property type="entry name" value="Malonyl CoA-acyl carrier protein transacylase"/>
    <property type="match status" value="1"/>
</dbReference>
<dbReference type="AlphaFoldDB" id="A0A9D1U9M9"/>
<comment type="catalytic activity">
    <reaction evidence="5 6">
        <text>holo-[ACP] + malonyl-CoA = malonyl-[ACP] + CoA</text>
        <dbReference type="Rhea" id="RHEA:41792"/>
        <dbReference type="Rhea" id="RHEA-COMP:9623"/>
        <dbReference type="Rhea" id="RHEA-COMP:9685"/>
        <dbReference type="ChEBI" id="CHEBI:57287"/>
        <dbReference type="ChEBI" id="CHEBI:57384"/>
        <dbReference type="ChEBI" id="CHEBI:64479"/>
        <dbReference type="ChEBI" id="CHEBI:78449"/>
        <dbReference type="EC" id="2.3.1.39"/>
    </reaction>
</comment>
<evidence type="ECO:0000313" key="9">
    <source>
        <dbReference type="EMBL" id="HIW79662.1"/>
    </source>
</evidence>
<dbReference type="InterPro" id="IPR016036">
    <property type="entry name" value="Malonyl_transacylase_ACP-bd"/>
</dbReference>
<dbReference type="SMART" id="SM00827">
    <property type="entry name" value="PKS_AT"/>
    <property type="match status" value="1"/>
</dbReference>
<dbReference type="SUPFAM" id="SSF55048">
    <property type="entry name" value="Probable ACP-binding domain of malonyl-CoA ACP transacylase"/>
    <property type="match status" value="1"/>
</dbReference>
<dbReference type="GO" id="GO:0004314">
    <property type="term" value="F:[acyl-carrier-protein] S-malonyltransferase activity"/>
    <property type="evidence" value="ECO:0007669"/>
    <property type="project" value="UniProtKB-EC"/>
</dbReference>
<dbReference type="SUPFAM" id="SSF52151">
    <property type="entry name" value="FabD/lysophospholipase-like"/>
    <property type="match status" value="1"/>
</dbReference>
<dbReference type="InterPro" id="IPR014043">
    <property type="entry name" value="Acyl_transferase_dom"/>
</dbReference>
<dbReference type="EMBL" id="DXGI01000409">
    <property type="protein sequence ID" value="HIW79662.1"/>
    <property type="molecule type" value="Genomic_DNA"/>
</dbReference>
<accession>A0A9D1U9M9</accession>
<dbReference type="Pfam" id="PF00698">
    <property type="entry name" value="Acyl_transf_1"/>
    <property type="match status" value="1"/>
</dbReference>
<gene>
    <name evidence="9" type="primary">fabD</name>
    <name evidence="9" type="ORF">H9874_11055</name>
</gene>
<dbReference type="PANTHER" id="PTHR42681">
    <property type="entry name" value="MALONYL-COA-ACYL CARRIER PROTEIN TRANSACYLASE, MITOCHONDRIAL"/>
    <property type="match status" value="1"/>
</dbReference>
<reference evidence="9" key="1">
    <citation type="journal article" date="2021" name="PeerJ">
        <title>Extensive microbial diversity within the chicken gut microbiome revealed by metagenomics and culture.</title>
        <authorList>
            <person name="Gilroy R."/>
            <person name="Ravi A."/>
            <person name="Getino M."/>
            <person name="Pursley I."/>
            <person name="Horton D.L."/>
            <person name="Alikhan N.F."/>
            <person name="Baker D."/>
            <person name="Gharbi K."/>
            <person name="Hall N."/>
            <person name="Watson M."/>
            <person name="Adriaenssens E.M."/>
            <person name="Foster-Nyarko E."/>
            <person name="Jarju S."/>
            <person name="Secka A."/>
            <person name="Antonio M."/>
            <person name="Oren A."/>
            <person name="Chaudhuri R.R."/>
            <person name="La Ragione R."/>
            <person name="Hildebrand F."/>
            <person name="Pallen M.J."/>
        </authorList>
    </citation>
    <scope>NUCLEOTIDE SEQUENCE</scope>
    <source>
        <strain evidence="9">ChiSxjej5B17-1746</strain>
    </source>
</reference>
<evidence type="ECO:0000256" key="6">
    <source>
        <dbReference type="PIRNR" id="PIRNR000446"/>
    </source>
</evidence>
<feature type="active site" evidence="7">
    <location>
        <position position="204"/>
    </location>
</feature>